<sequence length="372" mass="43446">MNPKTRYISSIVIFLITSCPRNLRTQTIESDYDSLTTESYTMLGENWNENYLVSTTEKTIEISHNPFESFAYEICVPSKSSRVFAENDNDLKFYVCSQLNSSIIDVTILDRIAEKIHQIIDKRFNQAFKNHKFDKGIESLDKKLSKEFNSSEITFNHTEAIRLEKTNHTEWIRTDTAKKWHLEWFLFLFLQIELFVLAWFVYRTRINRCSFFDEFSHRNPSNFKANRYEIEPWKENMRVIYDSRMEIFDQTVAKESKDLNLLTRSKISNLTSPTFLDHPKLNNSYSSTRPPQSKISNLTSPTFLDYPKLNNSNSSTRPPQSKISNLTSPHQLFLTYLASMIKIRQSDLFGLKSTSSFLGETSTPILKACSKL</sequence>
<accession>A0A834VGE7</accession>
<evidence type="ECO:0000313" key="2">
    <source>
        <dbReference type="EMBL" id="KAF7496707.1"/>
    </source>
</evidence>
<dbReference type="Proteomes" id="UP000070412">
    <property type="component" value="Unassembled WGS sequence"/>
</dbReference>
<keyword evidence="4" id="KW-1185">Reference proteome</keyword>
<proteinExistence type="predicted"/>
<name>A0A834VGE7_SARSC</name>
<evidence type="ECO:0000313" key="3">
    <source>
        <dbReference type="EnsemblMetazoa" id="KAF7496707.1"/>
    </source>
</evidence>
<keyword evidence="1" id="KW-0812">Transmembrane</keyword>
<reference evidence="4" key="1">
    <citation type="journal article" date="2020" name="PLoS Negl. Trop. Dis.">
        <title>High-quality nuclear genome for Sarcoptes scabiei-A critical resource for a neglected parasite.</title>
        <authorList>
            <person name="Korhonen P.K."/>
            <person name="Gasser R.B."/>
            <person name="Ma G."/>
            <person name="Wang T."/>
            <person name="Stroehlein A.J."/>
            <person name="Young N.D."/>
            <person name="Ang C.S."/>
            <person name="Fernando D.D."/>
            <person name="Lu H.C."/>
            <person name="Taylor S."/>
            <person name="Reynolds S.L."/>
            <person name="Mofiz E."/>
            <person name="Najaraj S.H."/>
            <person name="Gowda H."/>
            <person name="Madugundu A."/>
            <person name="Renuse S."/>
            <person name="Holt D."/>
            <person name="Pandey A."/>
            <person name="Papenfuss A.T."/>
            <person name="Fischer K."/>
        </authorList>
    </citation>
    <scope>NUCLEOTIDE SEQUENCE [LARGE SCALE GENOMIC DNA]</scope>
</reference>
<dbReference type="EnsemblMetazoa" id="SSS_8558s_mrna">
    <property type="protein sequence ID" value="KAF7496707.1"/>
    <property type="gene ID" value="SSS_8558"/>
</dbReference>
<reference evidence="3" key="3">
    <citation type="submission" date="2022-06" db="UniProtKB">
        <authorList>
            <consortium name="EnsemblMetazoa"/>
        </authorList>
    </citation>
    <scope>IDENTIFICATION</scope>
</reference>
<dbReference type="EMBL" id="WVUK01000002">
    <property type="protein sequence ID" value="KAF7496707.1"/>
    <property type="molecule type" value="Genomic_DNA"/>
</dbReference>
<evidence type="ECO:0000313" key="4">
    <source>
        <dbReference type="Proteomes" id="UP000070412"/>
    </source>
</evidence>
<feature type="transmembrane region" description="Helical" evidence="1">
    <location>
        <begin position="182"/>
        <end position="202"/>
    </location>
</feature>
<gene>
    <name evidence="2" type="ORF">SSS_8558</name>
</gene>
<reference evidence="2" key="2">
    <citation type="submission" date="2020-01" db="EMBL/GenBank/DDBJ databases">
        <authorList>
            <person name="Korhonen P.K.K."/>
            <person name="Guangxu M.G."/>
            <person name="Wang T.W."/>
            <person name="Stroehlein A.J.S."/>
            <person name="Young N.D."/>
            <person name="Ang C.-S.A."/>
            <person name="Fernando D.W.F."/>
            <person name="Lu H.L."/>
            <person name="Taylor S.T."/>
            <person name="Ehtesham M.E.M."/>
            <person name="Najaraj S.H.N."/>
            <person name="Harsha G.H.G."/>
            <person name="Madugundu A.M."/>
            <person name="Renuse S.R."/>
            <person name="Holt D.H."/>
            <person name="Pandey A.P."/>
            <person name="Papenfuss A.P."/>
            <person name="Gasser R.B.G."/>
            <person name="Fischer K.F."/>
        </authorList>
    </citation>
    <scope>NUCLEOTIDE SEQUENCE</scope>
    <source>
        <strain evidence="2">SSS_KF_BRIS2020</strain>
    </source>
</reference>
<protein>
    <submittedName>
        <fullName evidence="2 3">Uncharacterized protein</fullName>
    </submittedName>
</protein>
<evidence type="ECO:0000256" key="1">
    <source>
        <dbReference type="SAM" id="Phobius"/>
    </source>
</evidence>
<dbReference type="PROSITE" id="PS51257">
    <property type="entry name" value="PROKAR_LIPOPROTEIN"/>
    <property type="match status" value="1"/>
</dbReference>
<keyword evidence="1" id="KW-0472">Membrane</keyword>
<keyword evidence="1" id="KW-1133">Transmembrane helix</keyword>
<organism evidence="2">
    <name type="scientific">Sarcoptes scabiei</name>
    <name type="common">Itch mite</name>
    <name type="synonym">Acarus scabiei</name>
    <dbReference type="NCBI Taxonomy" id="52283"/>
    <lineage>
        <taxon>Eukaryota</taxon>
        <taxon>Metazoa</taxon>
        <taxon>Ecdysozoa</taxon>
        <taxon>Arthropoda</taxon>
        <taxon>Chelicerata</taxon>
        <taxon>Arachnida</taxon>
        <taxon>Acari</taxon>
        <taxon>Acariformes</taxon>
        <taxon>Sarcoptiformes</taxon>
        <taxon>Astigmata</taxon>
        <taxon>Psoroptidia</taxon>
        <taxon>Sarcoptoidea</taxon>
        <taxon>Sarcoptidae</taxon>
        <taxon>Sarcoptinae</taxon>
        <taxon>Sarcoptes</taxon>
    </lineage>
</organism>
<dbReference type="AlphaFoldDB" id="A0A834VGE7"/>